<feature type="transmembrane region" description="Helical" evidence="1">
    <location>
        <begin position="45"/>
        <end position="68"/>
    </location>
</feature>
<gene>
    <name evidence="2" type="ORF">DVR12_20500</name>
</gene>
<dbReference type="RefSeq" id="WP_116977662.1">
    <property type="nucleotide sequence ID" value="NZ_QPMM01000011.1"/>
</dbReference>
<evidence type="ECO:0000313" key="2">
    <source>
        <dbReference type="EMBL" id="RFS20100.1"/>
    </source>
</evidence>
<protein>
    <submittedName>
        <fullName evidence="2">Uncharacterized protein</fullName>
    </submittedName>
</protein>
<keyword evidence="1" id="KW-0472">Membrane</keyword>
<dbReference type="Proteomes" id="UP000260644">
    <property type="component" value="Unassembled WGS sequence"/>
</dbReference>
<dbReference type="EMBL" id="QPMM01000011">
    <property type="protein sequence ID" value="RFS20100.1"/>
    <property type="molecule type" value="Genomic_DNA"/>
</dbReference>
<organism evidence="2 3">
    <name type="scientific">Chitinophaga silvatica</name>
    <dbReference type="NCBI Taxonomy" id="2282649"/>
    <lineage>
        <taxon>Bacteria</taxon>
        <taxon>Pseudomonadati</taxon>
        <taxon>Bacteroidota</taxon>
        <taxon>Chitinophagia</taxon>
        <taxon>Chitinophagales</taxon>
        <taxon>Chitinophagaceae</taxon>
        <taxon>Chitinophaga</taxon>
    </lineage>
</organism>
<accession>A0A3E1Y5S8</accession>
<sequence>MKMRPLNYTPWYNNQRTLTLLIIFMPLVGLIGLIKTTLISRKNKLLMIPAFIVVVLGLVLFLLTVSYIL</sequence>
<name>A0A3E1Y5S8_9BACT</name>
<keyword evidence="1" id="KW-1133">Transmembrane helix</keyword>
<comment type="caution">
    <text evidence="2">The sequence shown here is derived from an EMBL/GenBank/DDBJ whole genome shotgun (WGS) entry which is preliminary data.</text>
</comment>
<keyword evidence="1" id="KW-0812">Transmembrane</keyword>
<keyword evidence="3" id="KW-1185">Reference proteome</keyword>
<feature type="transmembrane region" description="Helical" evidence="1">
    <location>
        <begin position="20"/>
        <end position="38"/>
    </location>
</feature>
<evidence type="ECO:0000313" key="3">
    <source>
        <dbReference type="Proteomes" id="UP000260644"/>
    </source>
</evidence>
<reference evidence="2 3" key="1">
    <citation type="submission" date="2018-07" db="EMBL/GenBank/DDBJ databases">
        <title>Chitinophaga K2CV101002-2 sp. nov., isolated from a monsoon evergreen broad-leaved forest soil.</title>
        <authorList>
            <person name="Lv Y."/>
        </authorList>
    </citation>
    <scope>NUCLEOTIDE SEQUENCE [LARGE SCALE GENOMIC DNA]</scope>
    <source>
        <strain evidence="2 3">GDMCC 1.1288</strain>
    </source>
</reference>
<evidence type="ECO:0000256" key="1">
    <source>
        <dbReference type="SAM" id="Phobius"/>
    </source>
</evidence>
<dbReference type="AlphaFoldDB" id="A0A3E1Y5S8"/>
<proteinExistence type="predicted"/>